<feature type="transmembrane region" description="Helical" evidence="1">
    <location>
        <begin position="169"/>
        <end position="188"/>
    </location>
</feature>
<dbReference type="PIRSF" id="PIRSF016919">
    <property type="entry name" value="HupE_UreJ"/>
    <property type="match status" value="1"/>
</dbReference>
<dbReference type="RefSeq" id="WP_273669412.1">
    <property type="nucleotide sequence ID" value="NZ_JAQQXR010000001.1"/>
</dbReference>
<keyword evidence="1" id="KW-0472">Membrane</keyword>
<accession>A0ABT5JW38</accession>
<feature type="transmembrane region" description="Helical" evidence="1">
    <location>
        <begin position="63"/>
        <end position="82"/>
    </location>
</feature>
<feature type="signal peptide" evidence="2">
    <location>
        <begin position="1"/>
        <end position="22"/>
    </location>
</feature>
<dbReference type="Pfam" id="PF04955">
    <property type="entry name" value="HupE_UreJ"/>
    <property type="match status" value="1"/>
</dbReference>
<reference evidence="3 4" key="1">
    <citation type="submission" date="2022-10" db="EMBL/GenBank/DDBJ databases">
        <title>Janthinobacterium sp. hw3 Genome sequencing.</title>
        <authorList>
            <person name="Park S."/>
        </authorList>
    </citation>
    <scope>NUCLEOTIDE SEQUENCE [LARGE SCALE GENOMIC DNA]</scope>
    <source>
        <strain evidence="4">hw3</strain>
    </source>
</reference>
<sequence>MQSKHFRYLALASLAISGAANAHPGHSHGAMAGLMHPFMGLDHLLAMLAVGVWAAQLGGKAKWLLPLSFVAVLVAGAGLAMSGTVLPMVEGGIATSVLLLGMLIALAVQMPAAAGAAMVGVFALFHGYAHGVEMPHLSTPWQYGFGFVVASALLHGAGVVLGNSLQRQVLWLRASGALIALSGIWMSATV</sequence>
<keyword evidence="4" id="KW-1185">Reference proteome</keyword>
<dbReference type="Proteomes" id="UP001221208">
    <property type="component" value="Unassembled WGS sequence"/>
</dbReference>
<evidence type="ECO:0000313" key="3">
    <source>
        <dbReference type="EMBL" id="MDC8756779.1"/>
    </source>
</evidence>
<feature type="transmembrane region" description="Helical" evidence="1">
    <location>
        <begin position="38"/>
        <end position="56"/>
    </location>
</feature>
<feature type="chain" id="PRO_5045840479" evidence="2">
    <location>
        <begin position="23"/>
        <end position="190"/>
    </location>
</feature>
<organism evidence="3 4">
    <name type="scientific">Janthinobacterium fluminis</name>
    <dbReference type="NCBI Taxonomy" id="2987524"/>
    <lineage>
        <taxon>Bacteria</taxon>
        <taxon>Pseudomonadati</taxon>
        <taxon>Pseudomonadota</taxon>
        <taxon>Betaproteobacteria</taxon>
        <taxon>Burkholderiales</taxon>
        <taxon>Oxalobacteraceae</taxon>
        <taxon>Janthinobacterium</taxon>
    </lineage>
</organism>
<comment type="caution">
    <text evidence="3">The sequence shown here is derived from an EMBL/GenBank/DDBJ whole genome shotgun (WGS) entry which is preliminary data.</text>
</comment>
<dbReference type="InterPro" id="IPR007038">
    <property type="entry name" value="HupE_UreJ"/>
</dbReference>
<keyword evidence="1" id="KW-0812">Transmembrane</keyword>
<evidence type="ECO:0000313" key="4">
    <source>
        <dbReference type="Proteomes" id="UP001221208"/>
    </source>
</evidence>
<dbReference type="EMBL" id="JAQQXR010000001">
    <property type="protein sequence ID" value="MDC8756779.1"/>
    <property type="molecule type" value="Genomic_DNA"/>
</dbReference>
<evidence type="ECO:0000256" key="1">
    <source>
        <dbReference type="SAM" id="Phobius"/>
    </source>
</evidence>
<protein>
    <submittedName>
        <fullName evidence="3">HupE/UreJ family protein</fullName>
    </submittedName>
</protein>
<feature type="transmembrane region" description="Helical" evidence="1">
    <location>
        <begin position="141"/>
        <end position="162"/>
    </location>
</feature>
<keyword evidence="2" id="KW-0732">Signal</keyword>
<gene>
    <name evidence="3" type="ORF">OIK44_04165</name>
</gene>
<keyword evidence="1" id="KW-1133">Transmembrane helix</keyword>
<evidence type="ECO:0000256" key="2">
    <source>
        <dbReference type="SAM" id="SignalP"/>
    </source>
</evidence>
<name>A0ABT5JW38_9BURK</name>
<proteinExistence type="predicted"/>